<evidence type="ECO:0000256" key="2">
    <source>
        <dbReference type="PROSITE-ProRule" id="PRU01282"/>
    </source>
</evidence>
<keyword evidence="4" id="KW-1185">Reference proteome</keyword>
<name>A0ABU3E9H2_9FLAO</name>
<dbReference type="PANTHER" id="PTHR30041">
    <property type="entry name" value="ARSENATE REDUCTASE"/>
    <property type="match status" value="1"/>
</dbReference>
<organism evidence="3 4">
    <name type="scientific">Autumnicola patrickiae</name>
    <dbReference type="NCBI Taxonomy" id="3075591"/>
    <lineage>
        <taxon>Bacteria</taxon>
        <taxon>Pseudomonadati</taxon>
        <taxon>Bacteroidota</taxon>
        <taxon>Flavobacteriia</taxon>
        <taxon>Flavobacteriales</taxon>
        <taxon>Flavobacteriaceae</taxon>
        <taxon>Autumnicola</taxon>
    </lineage>
</organism>
<dbReference type="Pfam" id="PF03960">
    <property type="entry name" value="ArsC"/>
    <property type="match status" value="1"/>
</dbReference>
<dbReference type="Proteomes" id="UP001261624">
    <property type="component" value="Unassembled WGS sequence"/>
</dbReference>
<dbReference type="InterPro" id="IPR006660">
    <property type="entry name" value="Arsenate_reductase-like"/>
</dbReference>
<dbReference type="Gene3D" id="3.40.30.10">
    <property type="entry name" value="Glutaredoxin"/>
    <property type="match status" value="1"/>
</dbReference>
<sequence>MKKIYHLSTCDTCKRILKELDPPSSFILQDIKTEKITTEQLDEMQELSGSYESLFSKRARLYKEKDLKNKVLDENQFKNLILEHYTFLKRPVVINNDEIFIGNSKKTVEAAKASIHE</sequence>
<evidence type="ECO:0000256" key="1">
    <source>
        <dbReference type="ARBA" id="ARBA00007198"/>
    </source>
</evidence>
<dbReference type="RefSeq" id="WP_311687651.1">
    <property type="nucleotide sequence ID" value="NZ_JAVRHM010000039.1"/>
</dbReference>
<dbReference type="InterPro" id="IPR036249">
    <property type="entry name" value="Thioredoxin-like_sf"/>
</dbReference>
<protein>
    <submittedName>
        <fullName evidence="3">ArsC/Spx/MgsR family protein</fullName>
    </submittedName>
</protein>
<comment type="similarity">
    <text evidence="1 2">Belongs to the ArsC family.</text>
</comment>
<proteinExistence type="inferred from homology"/>
<reference evidence="3 4" key="1">
    <citation type="submission" date="2023-09" db="EMBL/GenBank/DDBJ databases">
        <authorList>
            <person name="Rey-Velasco X."/>
        </authorList>
    </citation>
    <scope>NUCLEOTIDE SEQUENCE [LARGE SCALE GENOMIC DNA]</scope>
    <source>
        <strain evidence="3 4">F188</strain>
    </source>
</reference>
<dbReference type="PANTHER" id="PTHR30041:SF8">
    <property type="entry name" value="PROTEIN YFFB"/>
    <property type="match status" value="1"/>
</dbReference>
<evidence type="ECO:0000313" key="3">
    <source>
        <dbReference type="EMBL" id="MDT0691887.1"/>
    </source>
</evidence>
<dbReference type="PROSITE" id="PS51353">
    <property type="entry name" value="ARSC"/>
    <property type="match status" value="1"/>
</dbReference>
<comment type="caution">
    <text evidence="3">The sequence shown here is derived from an EMBL/GenBank/DDBJ whole genome shotgun (WGS) entry which is preliminary data.</text>
</comment>
<gene>
    <name evidence="3" type="ORF">RM549_18995</name>
</gene>
<accession>A0ABU3E9H2</accession>
<dbReference type="SUPFAM" id="SSF52833">
    <property type="entry name" value="Thioredoxin-like"/>
    <property type="match status" value="1"/>
</dbReference>
<dbReference type="EMBL" id="JAVRHM010000039">
    <property type="protein sequence ID" value="MDT0691887.1"/>
    <property type="molecule type" value="Genomic_DNA"/>
</dbReference>
<evidence type="ECO:0000313" key="4">
    <source>
        <dbReference type="Proteomes" id="UP001261624"/>
    </source>
</evidence>